<comment type="caution">
    <text evidence="2">The sequence shown here is derived from an EMBL/GenBank/DDBJ whole genome shotgun (WGS) entry which is preliminary data.</text>
</comment>
<feature type="compositionally biased region" description="Low complexity" evidence="1">
    <location>
        <begin position="11"/>
        <end position="29"/>
    </location>
</feature>
<feature type="compositionally biased region" description="Low complexity" evidence="1">
    <location>
        <begin position="269"/>
        <end position="284"/>
    </location>
</feature>
<feature type="region of interest" description="Disordered" evidence="1">
    <location>
        <begin position="214"/>
        <end position="312"/>
    </location>
</feature>
<feature type="region of interest" description="Disordered" evidence="1">
    <location>
        <begin position="1"/>
        <end position="48"/>
    </location>
</feature>
<name>A0AAN6VF70_9PEZI</name>
<reference evidence="2" key="1">
    <citation type="journal article" date="2023" name="Mol. Phylogenet. Evol.">
        <title>Genome-scale phylogeny and comparative genomics of the fungal order Sordariales.</title>
        <authorList>
            <person name="Hensen N."/>
            <person name="Bonometti L."/>
            <person name="Westerberg I."/>
            <person name="Brannstrom I.O."/>
            <person name="Guillou S."/>
            <person name="Cros-Aarteil S."/>
            <person name="Calhoun S."/>
            <person name="Haridas S."/>
            <person name="Kuo A."/>
            <person name="Mondo S."/>
            <person name="Pangilinan J."/>
            <person name="Riley R."/>
            <person name="LaButti K."/>
            <person name="Andreopoulos B."/>
            <person name="Lipzen A."/>
            <person name="Chen C."/>
            <person name="Yan M."/>
            <person name="Daum C."/>
            <person name="Ng V."/>
            <person name="Clum A."/>
            <person name="Steindorff A."/>
            <person name="Ohm R.A."/>
            <person name="Martin F."/>
            <person name="Silar P."/>
            <person name="Natvig D.O."/>
            <person name="Lalanne C."/>
            <person name="Gautier V."/>
            <person name="Ament-Velasquez S.L."/>
            <person name="Kruys A."/>
            <person name="Hutchinson M.I."/>
            <person name="Powell A.J."/>
            <person name="Barry K."/>
            <person name="Miller A.N."/>
            <person name="Grigoriev I.V."/>
            <person name="Debuchy R."/>
            <person name="Gladieux P."/>
            <person name="Hiltunen Thoren M."/>
            <person name="Johannesson H."/>
        </authorList>
    </citation>
    <scope>NUCLEOTIDE SEQUENCE</scope>
    <source>
        <strain evidence="2">CBS 538.74</strain>
    </source>
</reference>
<feature type="compositionally biased region" description="Polar residues" evidence="1">
    <location>
        <begin position="1"/>
        <end position="10"/>
    </location>
</feature>
<keyword evidence="3" id="KW-1185">Reference proteome</keyword>
<evidence type="ECO:0000313" key="2">
    <source>
        <dbReference type="EMBL" id="KAK4149415.1"/>
    </source>
</evidence>
<dbReference type="AlphaFoldDB" id="A0AAN6VF70"/>
<dbReference type="Proteomes" id="UP001302745">
    <property type="component" value="Unassembled WGS sequence"/>
</dbReference>
<evidence type="ECO:0000313" key="3">
    <source>
        <dbReference type="Proteomes" id="UP001302745"/>
    </source>
</evidence>
<accession>A0AAN6VF70</accession>
<sequence length="312" mass="34290">MDVSGQNMGSTARPAQRPLAAQRPAQTQARESRPAQKVATRPGGKPVQVIETKAKKTVWGRVKNGASKAAKPSSWKNPGKAAKRLMPSSTHAKDNYGLNTSYYRKTFFLLDKQAQFDLYMAGMAPKLTKLEANRLGSFGRPVTREYKRAPVLYVAQVSPSGYSAPLRNIVVEAKAAKVRAAAAAKKKKEAAAAAAGNPDALPAFPTPAAYSKIQIQTRPAKAQQQQRQRQQQQQRLSQAQTQRRPQPRSPQRHSQQIGMAISHPPHPPHNQQQQQQRQQYQYYPSAPATSQGQRQPGRRVVGYSSVAGSSRV</sequence>
<evidence type="ECO:0000256" key="1">
    <source>
        <dbReference type="SAM" id="MobiDB-lite"/>
    </source>
</evidence>
<dbReference type="EMBL" id="MU857162">
    <property type="protein sequence ID" value="KAK4149415.1"/>
    <property type="molecule type" value="Genomic_DNA"/>
</dbReference>
<reference evidence="2" key="2">
    <citation type="submission" date="2023-05" db="EMBL/GenBank/DDBJ databases">
        <authorList>
            <consortium name="Lawrence Berkeley National Laboratory"/>
            <person name="Steindorff A."/>
            <person name="Hensen N."/>
            <person name="Bonometti L."/>
            <person name="Westerberg I."/>
            <person name="Brannstrom I.O."/>
            <person name="Guillou S."/>
            <person name="Cros-Aarteil S."/>
            <person name="Calhoun S."/>
            <person name="Haridas S."/>
            <person name="Kuo A."/>
            <person name="Mondo S."/>
            <person name="Pangilinan J."/>
            <person name="Riley R."/>
            <person name="Labutti K."/>
            <person name="Andreopoulos B."/>
            <person name="Lipzen A."/>
            <person name="Chen C."/>
            <person name="Yanf M."/>
            <person name="Daum C."/>
            <person name="Ng V."/>
            <person name="Clum A."/>
            <person name="Ohm R."/>
            <person name="Martin F."/>
            <person name="Silar P."/>
            <person name="Natvig D."/>
            <person name="Lalanne C."/>
            <person name="Gautier V."/>
            <person name="Ament-Velasquez S.L."/>
            <person name="Kruys A."/>
            <person name="Hutchinson M.I."/>
            <person name="Powell A.J."/>
            <person name="Barry K."/>
            <person name="Miller A.N."/>
            <person name="Grigoriev I.V."/>
            <person name="Debuchy R."/>
            <person name="Gladieux P."/>
            <person name="Thoren M.H."/>
            <person name="Johannesson H."/>
        </authorList>
    </citation>
    <scope>NUCLEOTIDE SEQUENCE</scope>
    <source>
        <strain evidence="2">CBS 538.74</strain>
    </source>
</reference>
<gene>
    <name evidence="2" type="ORF">C8A00DRAFT_46966</name>
</gene>
<proteinExistence type="predicted"/>
<protein>
    <submittedName>
        <fullName evidence="2">Uncharacterized protein</fullName>
    </submittedName>
</protein>
<feature type="compositionally biased region" description="Low complexity" evidence="1">
    <location>
        <begin position="214"/>
        <end position="244"/>
    </location>
</feature>
<feature type="region of interest" description="Disordered" evidence="1">
    <location>
        <begin position="60"/>
        <end position="91"/>
    </location>
</feature>
<organism evidence="2 3">
    <name type="scientific">Chaetomidium leptoderma</name>
    <dbReference type="NCBI Taxonomy" id="669021"/>
    <lineage>
        <taxon>Eukaryota</taxon>
        <taxon>Fungi</taxon>
        <taxon>Dikarya</taxon>
        <taxon>Ascomycota</taxon>
        <taxon>Pezizomycotina</taxon>
        <taxon>Sordariomycetes</taxon>
        <taxon>Sordariomycetidae</taxon>
        <taxon>Sordariales</taxon>
        <taxon>Chaetomiaceae</taxon>
        <taxon>Chaetomidium</taxon>
    </lineage>
</organism>